<dbReference type="PANTHER" id="PTHR43280">
    <property type="entry name" value="ARAC-FAMILY TRANSCRIPTIONAL REGULATOR"/>
    <property type="match status" value="1"/>
</dbReference>
<dbReference type="Pfam" id="PF12833">
    <property type="entry name" value="HTH_18"/>
    <property type="match status" value="1"/>
</dbReference>
<evidence type="ECO:0000259" key="4">
    <source>
        <dbReference type="PROSITE" id="PS01124"/>
    </source>
</evidence>
<dbReference type="AlphaFoldDB" id="I2GLE8"/>
<dbReference type="Gene3D" id="1.10.10.60">
    <property type="entry name" value="Homeodomain-like"/>
    <property type="match status" value="1"/>
</dbReference>
<dbReference type="SMART" id="SM00342">
    <property type="entry name" value="HTH_ARAC"/>
    <property type="match status" value="1"/>
</dbReference>
<evidence type="ECO:0000256" key="2">
    <source>
        <dbReference type="ARBA" id="ARBA00023125"/>
    </source>
</evidence>
<dbReference type="InterPro" id="IPR009057">
    <property type="entry name" value="Homeodomain-like_sf"/>
</dbReference>
<keyword evidence="1" id="KW-0805">Transcription regulation</keyword>
<protein>
    <recommendedName>
        <fullName evidence="4">HTH araC/xylS-type domain-containing protein</fullName>
    </recommendedName>
</protein>
<dbReference type="Proteomes" id="UP000009309">
    <property type="component" value="Unassembled WGS sequence"/>
</dbReference>
<reference evidence="5 6" key="1">
    <citation type="journal article" date="2012" name="J. Bacteriol.">
        <title>Genome Sequence of the Filamentous Bacterium Fibrisoma limi BUZ 3T.</title>
        <authorList>
            <person name="Filippini M."/>
            <person name="Qi W."/>
            <person name="Jaenicke S."/>
            <person name="Goesmann A."/>
            <person name="Smits T.H."/>
            <person name="Bagheri H.C."/>
        </authorList>
    </citation>
    <scope>NUCLEOTIDE SEQUENCE [LARGE SCALE GENOMIC DNA]</scope>
    <source>
        <strain evidence="6">BUZ 3T</strain>
    </source>
</reference>
<comment type="caution">
    <text evidence="5">The sequence shown here is derived from an EMBL/GenBank/DDBJ whole genome shotgun (WGS) entry which is preliminary data.</text>
</comment>
<sequence length="268" mass="30061">MEQSAFTLPPTALSHMVQAFWQVERSQEAPVAETIVPIGVVEVIFILNDAPIHSQVGGTSCRLPRCFINGYNTQPIAQQIPTQQAFFGVVLHSTAVKRLFNITAPDFTDACTDMTLVDPAINALWHKIAEQPTFAGRVRIVSDILTKRVTRIDAREQAFNRFIHEHANSTLSVPQVADMLCYSPRQLSRKLLALTGLNTEQTLLYKKYLNALELVHHSSLSLTQIAHTCQFTDQAHFTKTFKSYTGITPGEYRSRKSPLVGHLFENVR</sequence>
<dbReference type="Pfam" id="PF20240">
    <property type="entry name" value="DUF6597"/>
    <property type="match status" value="1"/>
</dbReference>
<dbReference type="EMBL" id="CAIT01000007">
    <property type="protein sequence ID" value="CCH54724.1"/>
    <property type="molecule type" value="Genomic_DNA"/>
</dbReference>
<gene>
    <name evidence="5" type="ORF">BN8_03924</name>
</gene>
<keyword evidence="6" id="KW-1185">Reference proteome</keyword>
<dbReference type="InterPro" id="IPR018060">
    <property type="entry name" value="HTH_AraC"/>
</dbReference>
<evidence type="ECO:0000256" key="1">
    <source>
        <dbReference type="ARBA" id="ARBA00023015"/>
    </source>
</evidence>
<dbReference type="GO" id="GO:0043565">
    <property type="term" value="F:sequence-specific DNA binding"/>
    <property type="evidence" value="ECO:0007669"/>
    <property type="project" value="InterPro"/>
</dbReference>
<dbReference type="OrthoDB" id="635259at2"/>
<proteinExistence type="predicted"/>
<evidence type="ECO:0000313" key="6">
    <source>
        <dbReference type="Proteomes" id="UP000009309"/>
    </source>
</evidence>
<dbReference type="eggNOG" id="COG2207">
    <property type="taxonomic scope" value="Bacteria"/>
</dbReference>
<accession>I2GLE8</accession>
<dbReference type="GO" id="GO:0003700">
    <property type="term" value="F:DNA-binding transcription factor activity"/>
    <property type="evidence" value="ECO:0007669"/>
    <property type="project" value="InterPro"/>
</dbReference>
<dbReference type="STRING" id="1185876.BN8_03924"/>
<evidence type="ECO:0000313" key="5">
    <source>
        <dbReference type="EMBL" id="CCH54724.1"/>
    </source>
</evidence>
<organism evidence="5 6">
    <name type="scientific">Fibrisoma limi BUZ 3</name>
    <dbReference type="NCBI Taxonomy" id="1185876"/>
    <lineage>
        <taxon>Bacteria</taxon>
        <taxon>Pseudomonadati</taxon>
        <taxon>Bacteroidota</taxon>
        <taxon>Cytophagia</taxon>
        <taxon>Cytophagales</taxon>
        <taxon>Spirosomataceae</taxon>
        <taxon>Fibrisoma</taxon>
    </lineage>
</organism>
<keyword evidence="3" id="KW-0804">Transcription</keyword>
<dbReference type="RefSeq" id="WP_009283300.1">
    <property type="nucleotide sequence ID" value="NZ_CAIT01000007.1"/>
</dbReference>
<dbReference type="InterPro" id="IPR020449">
    <property type="entry name" value="Tscrpt_reg_AraC-type_HTH"/>
</dbReference>
<dbReference type="PRINTS" id="PR00032">
    <property type="entry name" value="HTHARAC"/>
</dbReference>
<evidence type="ECO:0000256" key="3">
    <source>
        <dbReference type="ARBA" id="ARBA00023163"/>
    </source>
</evidence>
<dbReference type="PANTHER" id="PTHR43280:SF2">
    <property type="entry name" value="HTH-TYPE TRANSCRIPTIONAL REGULATOR EXSA"/>
    <property type="match status" value="1"/>
</dbReference>
<dbReference type="PROSITE" id="PS01124">
    <property type="entry name" value="HTH_ARAC_FAMILY_2"/>
    <property type="match status" value="1"/>
</dbReference>
<name>I2GLE8_9BACT</name>
<feature type="domain" description="HTH araC/xylS-type" evidence="4">
    <location>
        <begin position="157"/>
        <end position="255"/>
    </location>
</feature>
<keyword evidence="2" id="KW-0238">DNA-binding</keyword>
<dbReference type="SUPFAM" id="SSF46689">
    <property type="entry name" value="Homeodomain-like"/>
    <property type="match status" value="1"/>
</dbReference>
<dbReference type="InterPro" id="IPR046532">
    <property type="entry name" value="DUF6597"/>
</dbReference>